<dbReference type="EMBL" id="BIFR01000001">
    <property type="protein sequence ID" value="GCE11273.1"/>
    <property type="molecule type" value="Genomic_DNA"/>
</dbReference>
<sequence>MLTNRNKEIARQDDYALPSMPHNQSRSCKILSRMWHAPDGLPTLWDNQSTSRKILY</sequence>
<keyword evidence="3" id="KW-1185">Reference proteome</keyword>
<dbReference type="Proteomes" id="UP000287352">
    <property type="component" value="Unassembled WGS sequence"/>
</dbReference>
<gene>
    <name evidence="2" type="ORF">KTT_11320</name>
</gene>
<evidence type="ECO:0000313" key="3">
    <source>
        <dbReference type="Proteomes" id="UP000287352"/>
    </source>
</evidence>
<reference evidence="3" key="1">
    <citation type="submission" date="2018-12" db="EMBL/GenBank/DDBJ databases">
        <title>Tengunoibacter tsumagoiensis gen. nov., sp. nov., Dictyobacter kobayashii sp. nov., D. alpinus sp. nov., and D. joshuensis sp. nov. and description of Dictyobacteraceae fam. nov. within the order Ktedonobacterales isolated from Tengu-no-mugimeshi.</title>
        <authorList>
            <person name="Wang C.M."/>
            <person name="Zheng Y."/>
            <person name="Sakai Y."/>
            <person name="Toyoda A."/>
            <person name="Minakuchi Y."/>
            <person name="Abe K."/>
            <person name="Yokota A."/>
            <person name="Yabe S."/>
        </authorList>
    </citation>
    <scope>NUCLEOTIDE SEQUENCE [LARGE SCALE GENOMIC DNA]</scope>
    <source>
        <strain evidence="3">Uno3</strain>
    </source>
</reference>
<evidence type="ECO:0000256" key="1">
    <source>
        <dbReference type="SAM" id="MobiDB-lite"/>
    </source>
</evidence>
<feature type="compositionally biased region" description="Basic and acidic residues" evidence="1">
    <location>
        <begin position="1"/>
        <end position="14"/>
    </location>
</feature>
<protein>
    <submittedName>
        <fullName evidence="2">Uncharacterized protein</fullName>
    </submittedName>
</protein>
<accession>A0A401ZWM6</accession>
<proteinExistence type="predicted"/>
<evidence type="ECO:0000313" key="2">
    <source>
        <dbReference type="EMBL" id="GCE11273.1"/>
    </source>
</evidence>
<dbReference type="AlphaFoldDB" id="A0A401ZWM6"/>
<comment type="caution">
    <text evidence="2">The sequence shown here is derived from an EMBL/GenBank/DDBJ whole genome shotgun (WGS) entry which is preliminary data.</text>
</comment>
<feature type="region of interest" description="Disordered" evidence="1">
    <location>
        <begin position="1"/>
        <end position="22"/>
    </location>
</feature>
<organism evidence="2 3">
    <name type="scientific">Tengunoibacter tsumagoiensis</name>
    <dbReference type="NCBI Taxonomy" id="2014871"/>
    <lineage>
        <taxon>Bacteria</taxon>
        <taxon>Bacillati</taxon>
        <taxon>Chloroflexota</taxon>
        <taxon>Ktedonobacteria</taxon>
        <taxon>Ktedonobacterales</taxon>
        <taxon>Dictyobacteraceae</taxon>
        <taxon>Tengunoibacter</taxon>
    </lineage>
</organism>
<name>A0A401ZWM6_9CHLR</name>